<comment type="caution">
    <text evidence="3">The sequence shown here is derived from an EMBL/GenBank/DDBJ whole genome shotgun (WGS) entry which is preliminary data.</text>
</comment>
<dbReference type="Pfam" id="PF03350">
    <property type="entry name" value="UPF0114"/>
    <property type="match status" value="1"/>
</dbReference>
<sequence length="189" mass="21153">MHSKTPPPDNTNPSSKPAQRFSEQRLERYLWNSRFLVMMAVVPSLIGAVVLFIIGTIDIAKVLVDTAAYYFLGSVEDIHDSVVPSIIMAIDIYLIAIVLLIFGLGVYRLFVSPIEQAEDHAPQHPFNVQSFDQLKDKIARVVILAVIIEFFRAVVDIRFQTPLDAIYLALSVLALAAALYLMSLAHRKE</sequence>
<dbReference type="PANTHER" id="PTHR31721:SF4">
    <property type="entry name" value="OS06G0710300 PROTEIN"/>
    <property type="match status" value="1"/>
</dbReference>
<accession>A0A368TYR0</accession>
<dbReference type="OrthoDB" id="9794066at2"/>
<keyword evidence="4" id="KW-1185">Reference proteome</keyword>
<dbReference type="PANTHER" id="PTHR31721">
    <property type="entry name" value="OS06G0710300 PROTEIN"/>
    <property type="match status" value="1"/>
</dbReference>
<evidence type="ECO:0000313" key="3">
    <source>
        <dbReference type="EMBL" id="RCV89357.1"/>
    </source>
</evidence>
<name>A0A368TYR0_9GAMM</name>
<evidence type="ECO:0000256" key="1">
    <source>
        <dbReference type="SAM" id="MobiDB-lite"/>
    </source>
</evidence>
<dbReference type="InterPro" id="IPR005134">
    <property type="entry name" value="UPF0114"/>
</dbReference>
<dbReference type="PIRSF" id="PIRSF026509">
    <property type="entry name" value="UCP026509"/>
    <property type="match status" value="1"/>
</dbReference>
<organism evidence="3 4">
    <name type="scientific">Billgrantia montanilacus</name>
    <dbReference type="NCBI Taxonomy" id="2282305"/>
    <lineage>
        <taxon>Bacteria</taxon>
        <taxon>Pseudomonadati</taxon>
        <taxon>Pseudomonadota</taxon>
        <taxon>Gammaproteobacteria</taxon>
        <taxon>Oceanospirillales</taxon>
        <taxon>Halomonadaceae</taxon>
        <taxon>Billgrantia</taxon>
    </lineage>
</organism>
<feature type="region of interest" description="Disordered" evidence="1">
    <location>
        <begin position="1"/>
        <end position="21"/>
    </location>
</feature>
<keyword evidence="2" id="KW-0472">Membrane</keyword>
<gene>
    <name evidence="3" type="ORF">DU505_09930</name>
</gene>
<feature type="transmembrane region" description="Helical" evidence="2">
    <location>
        <begin position="35"/>
        <end position="57"/>
    </location>
</feature>
<dbReference type="Proteomes" id="UP000252405">
    <property type="component" value="Unassembled WGS sequence"/>
</dbReference>
<keyword evidence="2" id="KW-0812">Transmembrane</keyword>
<feature type="compositionally biased region" description="Pro residues" evidence="1">
    <location>
        <begin position="1"/>
        <end position="10"/>
    </location>
</feature>
<feature type="transmembrane region" description="Helical" evidence="2">
    <location>
        <begin position="165"/>
        <end position="185"/>
    </location>
</feature>
<reference evidence="3 4" key="1">
    <citation type="submission" date="2018-07" db="EMBL/GenBank/DDBJ databases">
        <title>Halomonas montanilacus sp. nov., isolated from Lake Pengyan on Tibetan Plateau.</title>
        <authorList>
            <person name="Lu H."/>
            <person name="Xing P."/>
            <person name="Wu Q."/>
        </authorList>
    </citation>
    <scope>NUCLEOTIDE SEQUENCE [LARGE SCALE GENOMIC DNA]</scope>
    <source>
        <strain evidence="3 4">PYC7W</strain>
    </source>
</reference>
<protein>
    <submittedName>
        <fullName evidence="3">YqhA family protein</fullName>
    </submittedName>
</protein>
<evidence type="ECO:0000256" key="2">
    <source>
        <dbReference type="SAM" id="Phobius"/>
    </source>
</evidence>
<dbReference type="EMBL" id="QPII01000006">
    <property type="protein sequence ID" value="RCV89357.1"/>
    <property type="molecule type" value="Genomic_DNA"/>
</dbReference>
<proteinExistence type="predicted"/>
<dbReference type="RefSeq" id="WP_114478836.1">
    <property type="nucleotide sequence ID" value="NZ_QPII01000006.1"/>
</dbReference>
<feature type="transmembrane region" description="Helical" evidence="2">
    <location>
        <begin position="86"/>
        <end position="107"/>
    </location>
</feature>
<dbReference type="AlphaFoldDB" id="A0A368TYR0"/>
<evidence type="ECO:0000313" key="4">
    <source>
        <dbReference type="Proteomes" id="UP000252405"/>
    </source>
</evidence>
<keyword evidence="2" id="KW-1133">Transmembrane helix</keyword>
<feature type="transmembrane region" description="Helical" evidence="2">
    <location>
        <begin position="138"/>
        <end position="159"/>
    </location>
</feature>